<organism evidence="13 14">
    <name type="scientific">Candidatus Lambdaproteobacteria bacterium RIFOXYD2_FULL_50_16</name>
    <dbReference type="NCBI Taxonomy" id="1817772"/>
    <lineage>
        <taxon>Bacteria</taxon>
        <taxon>Pseudomonadati</taxon>
        <taxon>Pseudomonadota</taxon>
        <taxon>Candidatus Lambdaproteobacteria</taxon>
    </lineage>
</organism>
<feature type="domain" description="Response regulatory" evidence="12">
    <location>
        <begin position="770"/>
        <end position="883"/>
    </location>
</feature>
<dbReference type="InterPro" id="IPR004358">
    <property type="entry name" value="Sig_transdc_His_kin-like_C"/>
</dbReference>
<evidence type="ECO:0000256" key="6">
    <source>
        <dbReference type="ARBA" id="ARBA00022777"/>
    </source>
</evidence>
<dbReference type="Gene3D" id="3.30.565.10">
    <property type="entry name" value="Histidine kinase-like ATPase, C-terminal domain"/>
    <property type="match status" value="1"/>
</dbReference>
<dbReference type="Pfam" id="PF13185">
    <property type="entry name" value="GAF_2"/>
    <property type="match status" value="1"/>
</dbReference>
<dbReference type="SMART" id="SM00448">
    <property type="entry name" value="REC"/>
    <property type="match status" value="3"/>
</dbReference>
<dbReference type="CDD" id="cd00156">
    <property type="entry name" value="REC"/>
    <property type="match status" value="1"/>
</dbReference>
<evidence type="ECO:0000313" key="14">
    <source>
        <dbReference type="Proteomes" id="UP000178449"/>
    </source>
</evidence>
<evidence type="ECO:0000256" key="9">
    <source>
        <dbReference type="SAM" id="Coils"/>
    </source>
</evidence>
<keyword evidence="10" id="KW-0812">Transmembrane</keyword>
<reference evidence="13 14" key="1">
    <citation type="journal article" date="2016" name="Nat. Commun.">
        <title>Thousands of microbial genomes shed light on interconnected biogeochemical processes in an aquifer system.</title>
        <authorList>
            <person name="Anantharaman K."/>
            <person name="Brown C.T."/>
            <person name="Hug L.A."/>
            <person name="Sharon I."/>
            <person name="Castelle C.J."/>
            <person name="Probst A.J."/>
            <person name="Thomas B.C."/>
            <person name="Singh A."/>
            <person name="Wilkins M.J."/>
            <person name="Karaoz U."/>
            <person name="Brodie E.L."/>
            <person name="Williams K.H."/>
            <person name="Hubbard S.S."/>
            <person name="Banfield J.F."/>
        </authorList>
    </citation>
    <scope>NUCLEOTIDE SEQUENCE [LARGE SCALE GENOMIC DNA]</scope>
</reference>
<dbReference type="PROSITE" id="PS50110">
    <property type="entry name" value="RESPONSE_REGULATORY"/>
    <property type="match status" value="3"/>
</dbReference>
<dbReference type="SMART" id="SM00387">
    <property type="entry name" value="HATPase_c"/>
    <property type="match status" value="1"/>
</dbReference>
<dbReference type="SUPFAM" id="SSF52172">
    <property type="entry name" value="CheY-like"/>
    <property type="match status" value="3"/>
</dbReference>
<dbReference type="EC" id="2.7.13.3" evidence="3"/>
<dbReference type="InterPro" id="IPR003660">
    <property type="entry name" value="HAMP_dom"/>
</dbReference>
<dbReference type="Proteomes" id="UP000178449">
    <property type="component" value="Unassembled WGS sequence"/>
</dbReference>
<dbReference type="SUPFAM" id="SSF55874">
    <property type="entry name" value="ATPase domain of HSP90 chaperone/DNA topoisomerase II/histidine kinase"/>
    <property type="match status" value="1"/>
</dbReference>
<evidence type="ECO:0000256" key="2">
    <source>
        <dbReference type="ARBA" id="ARBA00004370"/>
    </source>
</evidence>
<evidence type="ECO:0000256" key="7">
    <source>
        <dbReference type="ARBA" id="ARBA00023012"/>
    </source>
</evidence>
<dbReference type="Gene3D" id="1.10.287.130">
    <property type="match status" value="1"/>
</dbReference>
<dbReference type="InterPro" id="IPR003018">
    <property type="entry name" value="GAF"/>
</dbReference>
<dbReference type="Gene3D" id="6.10.340.10">
    <property type="match status" value="1"/>
</dbReference>
<keyword evidence="6" id="KW-0418">Kinase</keyword>
<dbReference type="InterPro" id="IPR005467">
    <property type="entry name" value="His_kinase_dom"/>
</dbReference>
<dbReference type="Pfam" id="PF00512">
    <property type="entry name" value="HisKA"/>
    <property type="match status" value="1"/>
</dbReference>
<dbReference type="PROSITE" id="PS50109">
    <property type="entry name" value="HIS_KIN"/>
    <property type="match status" value="1"/>
</dbReference>
<evidence type="ECO:0000256" key="8">
    <source>
        <dbReference type="PROSITE-ProRule" id="PRU00169"/>
    </source>
</evidence>
<feature type="domain" description="Response regulatory" evidence="12">
    <location>
        <begin position="1027"/>
        <end position="1144"/>
    </location>
</feature>
<evidence type="ECO:0000259" key="11">
    <source>
        <dbReference type="PROSITE" id="PS50109"/>
    </source>
</evidence>
<dbReference type="FunFam" id="3.30.565.10:FF:000010">
    <property type="entry name" value="Sensor histidine kinase RcsC"/>
    <property type="match status" value="1"/>
</dbReference>
<dbReference type="InterPro" id="IPR036097">
    <property type="entry name" value="HisK_dim/P_sf"/>
</dbReference>
<feature type="transmembrane region" description="Helical" evidence="10">
    <location>
        <begin position="193"/>
        <end position="213"/>
    </location>
</feature>
<comment type="caution">
    <text evidence="13">The sequence shown here is derived from an EMBL/GenBank/DDBJ whole genome shotgun (WGS) entry which is preliminary data.</text>
</comment>
<evidence type="ECO:0000256" key="4">
    <source>
        <dbReference type="ARBA" id="ARBA00022553"/>
    </source>
</evidence>
<gene>
    <name evidence="13" type="ORF">A2527_14390</name>
</gene>
<keyword evidence="7" id="KW-0902">Two-component regulatory system</keyword>
<dbReference type="InterPro" id="IPR029016">
    <property type="entry name" value="GAF-like_dom_sf"/>
</dbReference>
<dbReference type="CDD" id="cd17546">
    <property type="entry name" value="REC_hyHK_CKI1_RcsC-like"/>
    <property type="match status" value="1"/>
</dbReference>
<evidence type="ECO:0000256" key="1">
    <source>
        <dbReference type="ARBA" id="ARBA00000085"/>
    </source>
</evidence>
<feature type="modified residue" description="4-aspartylphosphate" evidence="8">
    <location>
        <position position="941"/>
    </location>
</feature>
<feature type="modified residue" description="4-aspartylphosphate" evidence="8">
    <location>
        <position position="1077"/>
    </location>
</feature>
<protein>
    <recommendedName>
        <fullName evidence="3">histidine kinase</fullName>
        <ecNumber evidence="3">2.7.13.3</ecNumber>
    </recommendedName>
</protein>
<evidence type="ECO:0000256" key="5">
    <source>
        <dbReference type="ARBA" id="ARBA00022679"/>
    </source>
</evidence>
<dbReference type="PRINTS" id="PR00344">
    <property type="entry name" value="BCTRLSENSOR"/>
</dbReference>
<dbReference type="PANTHER" id="PTHR45339:SF1">
    <property type="entry name" value="HYBRID SIGNAL TRANSDUCTION HISTIDINE KINASE J"/>
    <property type="match status" value="1"/>
</dbReference>
<accession>A0A1F6G4R4</accession>
<dbReference type="CDD" id="cd00082">
    <property type="entry name" value="HisKA"/>
    <property type="match status" value="1"/>
</dbReference>
<dbReference type="InterPro" id="IPR024478">
    <property type="entry name" value="HlyB_4HB_MCP"/>
</dbReference>
<dbReference type="GO" id="GO:0000155">
    <property type="term" value="F:phosphorelay sensor kinase activity"/>
    <property type="evidence" value="ECO:0007669"/>
    <property type="project" value="InterPro"/>
</dbReference>
<dbReference type="Gene3D" id="3.40.50.2300">
    <property type="match status" value="3"/>
</dbReference>
<dbReference type="GO" id="GO:0016020">
    <property type="term" value="C:membrane"/>
    <property type="evidence" value="ECO:0007669"/>
    <property type="project" value="UniProtKB-SubCell"/>
</dbReference>
<feature type="domain" description="Histidine kinase" evidence="11">
    <location>
        <begin position="528"/>
        <end position="747"/>
    </location>
</feature>
<dbReference type="SMART" id="SM00065">
    <property type="entry name" value="GAF"/>
    <property type="match status" value="1"/>
</dbReference>
<dbReference type="Pfam" id="PF12729">
    <property type="entry name" value="4HB_MCP_1"/>
    <property type="match status" value="1"/>
</dbReference>
<feature type="coiled-coil region" evidence="9">
    <location>
        <begin position="435"/>
        <end position="518"/>
    </location>
</feature>
<dbReference type="PANTHER" id="PTHR45339">
    <property type="entry name" value="HYBRID SIGNAL TRANSDUCTION HISTIDINE KINASE J"/>
    <property type="match status" value="1"/>
</dbReference>
<dbReference type="CDD" id="cd16922">
    <property type="entry name" value="HATPase_EvgS-ArcB-TorS-like"/>
    <property type="match status" value="1"/>
</dbReference>
<dbReference type="InterPro" id="IPR036890">
    <property type="entry name" value="HATPase_C_sf"/>
</dbReference>
<sequence length="1154" mass="129735">MKFEQIIRKFGVGPRLVIGFTLVMLITSTLGIISLYNIFTLSELTQSLYDHPLIVGYNIREIESGVLILERDLRVMLHSEDPKELQTLFKRSSLKEQEVLDRFEVVLSNYLGDKTGILETKATFIHWGELRREIYSLLRQGDREAALALFMGDDKVLVEYFIEQAESIKTFAFANANNFLQQAQEQRDQAFRLNISILIGLLVFVLLIAWSLIRSLTQPLKVMTDWIAEIEAGNLKFKKTQSTDELGMLVGAINSLVHFQRRSLKESAQQNWYKDGLARLNGALLAEVERQNLADLAIEVLARHLGAGVGTLYLLNTEGKLKLTGSFALSYSLNFKSEIALGEGIVGQVAKDAKSFSMLLVGQHPLLVETSSSKYAPIEIFGVPVVHDNQIIGVMELGLVRHFKDFEKAFLEEAAHLVGNFIFSQQQQNKIGYLLQDSQEANERLQMQTEELNQTNRQLMIQQQQLEEANQQMEEANQQMEEQQQMLRESKEELTQQYEELQMAQSALNQKAEELTNTSRYKSEFMANMSHELRSPLNAIILLSQQLARNKDNTFTEDKVRLFKIIEDSGNELLRLINDILDLSKVEAGKMELFAETLESKEFMSSVQDLFSLQAEEKGLKLVVEDQFNGALVNDRSRLGQVLRNLLSNALKFTNQGQIAIKSRREAGNLPFVLEVIDTGIGVSKDKKELIFEAFQQADGSTSRQYGGTGLGLSISRELVHLMGGQIELESEVDQGSVFRLRLPLAINAAALPPQPVRPKATKPSDTQGRVLIIEDDLLFAQYLGEKLEGRGFTFVHVSSGKAAFEQLAKSRFDAAVLDLGLPDMNGLDVFAQLRSQKASQHLPIFIVTAQDQTPETQKLDSLGFWTKPLQDRDFDTLVSTLTSKMVTKKHRLLVVEDNTQEAEVVVALASELDLEVLLAKNLEEAEEHLRHHQIDLVLLDLRLQNQDGTELFSRMQTRGVRVPVIVYTGKELSSLEEDRLQAQAKSIIVKTAFSRERLLDELKWALDEPATPLPKPKTGSSLKGKRILIVDDDIKNIFVISSVLVENEAETLHAKNGKEALDLLDNDPLVDLVLMDIMMPIMDGYQAMQAIRQIPKLAHLPVIAVTAKAMREDRKKCLDAGADDYLSKPLDGDLLVGMIKAWVNKSTEPKAHG</sequence>
<proteinExistence type="predicted"/>
<dbReference type="SUPFAM" id="SSF47384">
    <property type="entry name" value="Homodimeric domain of signal transducing histidine kinase"/>
    <property type="match status" value="1"/>
</dbReference>
<keyword evidence="5" id="KW-0808">Transferase</keyword>
<keyword evidence="10" id="KW-1133">Transmembrane helix</keyword>
<name>A0A1F6G4R4_9PROT</name>
<keyword evidence="9" id="KW-0175">Coiled coil</keyword>
<evidence type="ECO:0000313" key="13">
    <source>
        <dbReference type="EMBL" id="OGG93110.1"/>
    </source>
</evidence>
<dbReference type="Pfam" id="PF00672">
    <property type="entry name" value="HAMP"/>
    <property type="match status" value="1"/>
</dbReference>
<comment type="subcellular location">
    <subcellularLocation>
        <location evidence="2">Membrane</location>
    </subcellularLocation>
</comment>
<dbReference type="Pfam" id="PF02518">
    <property type="entry name" value="HATPase_c"/>
    <property type="match status" value="1"/>
</dbReference>
<dbReference type="InterPro" id="IPR011006">
    <property type="entry name" value="CheY-like_superfamily"/>
</dbReference>
<dbReference type="InterPro" id="IPR003661">
    <property type="entry name" value="HisK_dim/P_dom"/>
</dbReference>
<keyword evidence="4 8" id="KW-0597">Phosphoprotein</keyword>
<dbReference type="STRING" id="1817772.A2527_14390"/>
<evidence type="ECO:0000256" key="3">
    <source>
        <dbReference type="ARBA" id="ARBA00012438"/>
    </source>
</evidence>
<dbReference type="SUPFAM" id="SSF55781">
    <property type="entry name" value="GAF domain-like"/>
    <property type="match status" value="1"/>
</dbReference>
<keyword evidence="10" id="KW-0472">Membrane</keyword>
<dbReference type="InterPro" id="IPR001789">
    <property type="entry name" value="Sig_transdc_resp-reg_receiver"/>
</dbReference>
<dbReference type="InterPro" id="IPR003594">
    <property type="entry name" value="HATPase_dom"/>
</dbReference>
<dbReference type="EMBL" id="MFNE01000053">
    <property type="protein sequence ID" value="OGG93110.1"/>
    <property type="molecule type" value="Genomic_DNA"/>
</dbReference>
<feature type="transmembrane region" description="Helical" evidence="10">
    <location>
        <begin position="16"/>
        <end position="39"/>
    </location>
</feature>
<feature type="modified residue" description="4-aspartylphosphate" evidence="8">
    <location>
        <position position="819"/>
    </location>
</feature>
<comment type="catalytic activity">
    <reaction evidence="1">
        <text>ATP + protein L-histidine = ADP + protein N-phospho-L-histidine.</text>
        <dbReference type="EC" id="2.7.13.3"/>
    </reaction>
</comment>
<evidence type="ECO:0000256" key="10">
    <source>
        <dbReference type="SAM" id="Phobius"/>
    </source>
</evidence>
<dbReference type="Gene3D" id="3.30.450.40">
    <property type="match status" value="1"/>
</dbReference>
<dbReference type="Pfam" id="PF00072">
    <property type="entry name" value="Response_reg"/>
    <property type="match status" value="3"/>
</dbReference>
<dbReference type="SMART" id="SM00388">
    <property type="entry name" value="HisKA"/>
    <property type="match status" value="1"/>
</dbReference>
<feature type="domain" description="Response regulatory" evidence="12">
    <location>
        <begin position="892"/>
        <end position="1006"/>
    </location>
</feature>
<dbReference type="AlphaFoldDB" id="A0A1F6G4R4"/>
<evidence type="ECO:0000259" key="12">
    <source>
        <dbReference type="PROSITE" id="PS50110"/>
    </source>
</evidence>